<sequence>MLPPPSLQATQHMNGDNAFGILQKDHNLGSAPPEQRLKVTERTHPLDLPSTSASSAGKWMQQSELIGRKKGQDKSSERAQQGLGEIKLFSQLQALSSAAKPSARLLKPETPLQSWDERNTMGRFDAAILWP</sequence>
<evidence type="ECO:0000313" key="2">
    <source>
        <dbReference type="EMBL" id="OPJ67880.1"/>
    </source>
</evidence>
<name>A0A1V4J6Z7_PATFA</name>
<organism evidence="2 3">
    <name type="scientific">Patagioenas fasciata monilis</name>
    <dbReference type="NCBI Taxonomy" id="372326"/>
    <lineage>
        <taxon>Eukaryota</taxon>
        <taxon>Metazoa</taxon>
        <taxon>Chordata</taxon>
        <taxon>Craniata</taxon>
        <taxon>Vertebrata</taxon>
        <taxon>Euteleostomi</taxon>
        <taxon>Archelosauria</taxon>
        <taxon>Archosauria</taxon>
        <taxon>Dinosauria</taxon>
        <taxon>Saurischia</taxon>
        <taxon>Theropoda</taxon>
        <taxon>Coelurosauria</taxon>
        <taxon>Aves</taxon>
        <taxon>Neognathae</taxon>
        <taxon>Neoaves</taxon>
        <taxon>Columbimorphae</taxon>
        <taxon>Columbiformes</taxon>
        <taxon>Columbidae</taxon>
        <taxon>Patagioenas</taxon>
    </lineage>
</organism>
<feature type="compositionally biased region" description="Polar residues" evidence="1">
    <location>
        <begin position="49"/>
        <end position="64"/>
    </location>
</feature>
<dbReference type="EMBL" id="LSYS01008925">
    <property type="protein sequence ID" value="OPJ67880.1"/>
    <property type="molecule type" value="Genomic_DNA"/>
</dbReference>
<gene>
    <name evidence="2" type="ORF">AV530_002082</name>
</gene>
<feature type="region of interest" description="Disordered" evidence="1">
    <location>
        <begin position="1"/>
        <end position="79"/>
    </location>
</feature>
<dbReference type="Proteomes" id="UP000190648">
    <property type="component" value="Unassembled WGS sequence"/>
</dbReference>
<evidence type="ECO:0000313" key="3">
    <source>
        <dbReference type="Proteomes" id="UP000190648"/>
    </source>
</evidence>
<accession>A0A1V4J6Z7</accession>
<comment type="caution">
    <text evidence="2">The sequence shown here is derived from an EMBL/GenBank/DDBJ whole genome shotgun (WGS) entry which is preliminary data.</text>
</comment>
<keyword evidence="3" id="KW-1185">Reference proteome</keyword>
<dbReference type="AlphaFoldDB" id="A0A1V4J6Z7"/>
<protein>
    <submittedName>
        <fullName evidence="2">Uncharacterized protein</fullName>
    </submittedName>
</protein>
<reference evidence="2 3" key="1">
    <citation type="submission" date="2016-02" db="EMBL/GenBank/DDBJ databases">
        <title>Band-tailed pigeon sequencing and assembly.</title>
        <authorList>
            <person name="Soares A.E."/>
            <person name="Novak B.J."/>
            <person name="Rice E.S."/>
            <person name="O'Connell B."/>
            <person name="Chang D."/>
            <person name="Weber S."/>
            <person name="Shapiro B."/>
        </authorList>
    </citation>
    <scope>NUCLEOTIDE SEQUENCE [LARGE SCALE GENOMIC DNA]</scope>
    <source>
        <strain evidence="2">BTP2013</strain>
        <tissue evidence="2">Blood</tissue>
    </source>
</reference>
<feature type="compositionally biased region" description="Basic and acidic residues" evidence="1">
    <location>
        <begin position="35"/>
        <end position="45"/>
    </location>
</feature>
<feature type="compositionally biased region" description="Basic and acidic residues" evidence="1">
    <location>
        <begin position="66"/>
        <end position="77"/>
    </location>
</feature>
<proteinExistence type="predicted"/>
<evidence type="ECO:0000256" key="1">
    <source>
        <dbReference type="SAM" id="MobiDB-lite"/>
    </source>
</evidence>